<reference evidence="1 2" key="1">
    <citation type="submission" date="2020-04" db="EMBL/GenBank/DDBJ databases">
        <title>Molecular characterization of pseudomonads from Agaricus bisporus reveal novel blotch 2 pathogens in Western Europe.</title>
        <authorList>
            <person name="Taparia T."/>
            <person name="Krijger M."/>
            <person name="Haynes E."/>
            <person name="Elpinstone J.G."/>
            <person name="Noble R."/>
            <person name="Van Der Wolf J."/>
        </authorList>
    </citation>
    <scope>NUCLEOTIDE SEQUENCE [LARGE SCALE GENOMIC DNA]</scope>
    <source>
        <strain evidence="1 2">F1001</strain>
    </source>
</reference>
<feature type="non-terminal residue" evidence="1">
    <location>
        <position position="99"/>
    </location>
</feature>
<dbReference type="AlphaFoldDB" id="A0A7Y7WKW1"/>
<dbReference type="GO" id="GO:0006355">
    <property type="term" value="P:regulation of DNA-templated transcription"/>
    <property type="evidence" value="ECO:0007669"/>
    <property type="project" value="InterPro"/>
</dbReference>
<sequence length="99" mass="11113">MNTVFLLMAQYEGKAIIPLSAVCADYFTHLTIEMFQRKVLAGQIKIPITRLETSQKSAKGIHITDLANYLDEQREAALKECRQLNGAFAVARCGFHAIR</sequence>
<dbReference type="Proteomes" id="UP000582981">
    <property type="component" value="Unassembled WGS sequence"/>
</dbReference>
<dbReference type="EMBL" id="JACAPU010000080">
    <property type="protein sequence ID" value="NWB51295.1"/>
    <property type="molecule type" value="Genomic_DNA"/>
</dbReference>
<name>A0A7Y7WKW1_9PSED</name>
<dbReference type="RefSeq" id="WP_177145929.1">
    <property type="nucleotide sequence ID" value="NZ_JACAPU010000080.1"/>
</dbReference>
<gene>
    <name evidence="1" type="ORF">HX829_33020</name>
</gene>
<evidence type="ECO:0000313" key="2">
    <source>
        <dbReference type="Proteomes" id="UP000582981"/>
    </source>
</evidence>
<organism evidence="1 2">
    <name type="scientific">Pseudomonas gingeri</name>
    <dbReference type="NCBI Taxonomy" id="117681"/>
    <lineage>
        <taxon>Bacteria</taxon>
        <taxon>Pseudomonadati</taxon>
        <taxon>Pseudomonadota</taxon>
        <taxon>Gammaproteobacteria</taxon>
        <taxon>Pseudomonadales</taxon>
        <taxon>Pseudomonadaceae</taxon>
        <taxon>Pseudomonas</taxon>
    </lineage>
</organism>
<comment type="caution">
    <text evidence="1">The sequence shown here is derived from an EMBL/GenBank/DDBJ whole genome shotgun (WGS) entry which is preliminary data.</text>
</comment>
<proteinExistence type="predicted"/>
<evidence type="ECO:0000313" key="1">
    <source>
        <dbReference type="EMBL" id="NWB51295.1"/>
    </source>
</evidence>
<dbReference type="InterPro" id="IPR020518">
    <property type="entry name" value="Tscrpt_reg_PrtN"/>
</dbReference>
<dbReference type="Pfam" id="PF11112">
    <property type="entry name" value="PyocinActivator"/>
    <property type="match status" value="1"/>
</dbReference>
<protein>
    <submittedName>
        <fullName evidence="1">Pyocin activator PrtN family protein</fullName>
    </submittedName>
</protein>
<accession>A0A7Y7WKW1</accession>